<proteinExistence type="predicted"/>
<accession>A0A919K417</accession>
<protein>
    <submittedName>
        <fullName evidence="2">Uncharacterized protein</fullName>
    </submittedName>
</protein>
<feature type="transmembrane region" description="Helical" evidence="1">
    <location>
        <begin position="40"/>
        <end position="58"/>
    </location>
</feature>
<comment type="caution">
    <text evidence="2">The sequence shown here is derived from an EMBL/GenBank/DDBJ whole genome shotgun (WGS) entry which is preliminary data.</text>
</comment>
<dbReference type="RefSeq" id="WP_203785206.1">
    <property type="nucleotide sequence ID" value="NZ_BOMV01000060.1"/>
</dbReference>
<evidence type="ECO:0000256" key="1">
    <source>
        <dbReference type="SAM" id="Phobius"/>
    </source>
</evidence>
<dbReference type="Proteomes" id="UP000636960">
    <property type="component" value="Unassembled WGS sequence"/>
</dbReference>
<reference evidence="2" key="1">
    <citation type="submission" date="2021-01" db="EMBL/GenBank/DDBJ databases">
        <title>Whole genome shotgun sequence of Actinoplanes rishiriensis NBRC 108556.</title>
        <authorList>
            <person name="Komaki H."/>
            <person name="Tamura T."/>
        </authorList>
    </citation>
    <scope>NUCLEOTIDE SEQUENCE</scope>
    <source>
        <strain evidence="2">NBRC 108556</strain>
    </source>
</reference>
<dbReference type="EMBL" id="BOMV01000060">
    <property type="protein sequence ID" value="GIE98178.1"/>
    <property type="molecule type" value="Genomic_DNA"/>
</dbReference>
<name>A0A919K417_9ACTN</name>
<organism evidence="2 3">
    <name type="scientific">Paractinoplanes rishiriensis</name>
    <dbReference type="NCBI Taxonomy" id="1050105"/>
    <lineage>
        <taxon>Bacteria</taxon>
        <taxon>Bacillati</taxon>
        <taxon>Actinomycetota</taxon>
        <taxon>Actinomycetes</taxon>
        <taxon>Micromonosporales</taxon>
        <taxon>Micromonosporaceae</taxon>
        <taxon>Paractinoplanes</taxon>
    </lineage>
</organism>
<keyword evidence="1" id="KW-1133">Transmembrane helix</keyword>
<evidence type="ECO:0000313" key="2">
    <source>
        <dbReference type="EMBL" id="GIE98178.1"/>
    </source>
</evidence>
<evidence type="ECO:0000313" key="3">
    <source>
        <dbReference type="Proteomes" id="UP000636960"/>
    </source>
</evidence>
<gene>
    <name evidence="2" type="ORF">Ari01nite_56430</name>
</gene>
<sequence length="346" mass="36688">MKQLSDLLNEAKAEMPPARYDIDDVVAAGRRRRRRRQSGWAAAAAVVAAIGIGVPLAATPSSAPQPAATNGAKAPEKLREPHFTFAAYSAVGFRVLNPTTWTLAGETAEIRKTGRDGTTGALTVYRRGVDPLAGYKRRPTVTGTDPIKGRPASLVDYGADDRDLLWEYADGASAVVRSQDGAMTPDDLRRVAEAFTTGTPREIRIAFRLASIDADYRLVSIFTDPGSGLRSQLTLVPSDVAEARLAEPGRGRAPGETADKTTTVDIRLSTGGPDLLTVPKSTECEGPVCSAPANGGDSELVVMGRKVDQGEMRKVLSVVDVADPAKPDTWWPIDTAVPASVLLDVG</sequence>
<keyword evidence="1" id="KW-0812">Transmembrane</keyword>
<keyword evidence="1" id="KW-0472">Membrane</keyword>
<dbReference type="AlphaFoldDB" id="A0A919K417"/>
<keyword evidence="3" id="KW-1185">Reference proteome</keyword>